<feature type="region of interest" description="Disordered" evidence="2">
    <location>
        <begin position="396"/>
        <end position="415"/>
    </location>
</feature>
<organism evidence="3 4">
    <name type="scientific">Mycena metata</name>
    <dbReference type="NCBI Taxonomy" id="1033252"/>
    <lineage>
        <taxon>Eukaryota</taxon>
        <taxon>Fungi</taxon>
        <taxon>Dikarya</taxon>
        <taxon>Basidiomycota</taxon>
        <taxon>Agaricomycotina</taxon>
        <taxon>Agaricomycetes</taxon>
        <taxon>Agaricomycetidae</taxon>
        <taxon>Agaricales</taxon>
        <taxon>Marasmiineae</taxon>
        <taxon>Mycenaceae</taxon>
        <taxon>Mycena</taxon>
    </lineage>
</organism>
<feature type="compositionally biased region" description="Basic and acidic residues" evidence="2">
    <location>
        <begin position="21"/>
        <end position="50"/>
    </location>
</feature>
<evidence type="ECO:0000256" key="1">
    <source>
        <dbReference type="SAM" id="Coils"/>
    </source>
</evidence>
<dbReference type="AlphaFoldDB" id="A0AAD7INF5"/>
<feature type="compositionally biased region" description="Polar residues" evidence="2">
    <location>
        <begin position="157"/>
        <end position="166"/>
    </location>
</feature>
<dbReference type="Proteomes" id="UP001215598">
    <property type="component" value="Unassembled WGS sequence"/>
</dbReference>
<dbReference type="EMBL" id="JARKIB010000083">
    <property type="protein sequence ID" value="KAJ7745313.1"/>
    <property type="molecule type" value="Genomic_DNA"/>
</dbReference>
<evidence type="ECO:0000313" key="3">
    <source>
        <dbReference type="EMBL" id="KAJ7745313.1"/>
    </source>
</evidence>
<comment type="caution">
    <text evidence="3">The sequence shown here is derived from an EMBL/GenBank/DDBJ whole genome shotgun (WGS) entry which is preliminary data.</text>
</comment>
<feature type="region of interest" description="Disordered" evidence="2">
    <location>
        <begin position="1"/>
        <end position="50"/>
    </location>
</feature>
<reference evidence="3" key="1">
    <citation type="submission" date="2023-03" db="EMBL/GenBank/DDBJ databases">
        <title>Massive genome expansion in bonnet fungi (Mycena s.s.) driven by repeated elements and novel gene families across ecological guilds.</title>
        <authorList>
            <consortium name="Lawrence Berkeley National Laboratory"/>
            <person name="Harder C.B."/>
            <person name="Miyauchi S."/>
            <person name="Viragh M."/>
            <person name="Kuo A."/>
            <person name="Thoen E."/>
            <person name="Andreopoulos B."/>
            <person name="Lu D."/>
            <person name="Skrede I."/>
            <person name="Drula E."/>
            <person name="Henrissat B."/>
            <person name="Morin E."/>
            <person name="Kohler A."/>
            <person name="Barry K."/>
            <person name="LaButti K."/>
            <person name="Morin E."/>
            <person name="Salamov A."/>
            <person name="Lipzen A."/>
            <person name="Mereny Z."/>
            <person name="Hegedus B."/>
            <person name="Baldrian P."/>
            <person name="Stursova M."/>
            <person name="Weitz H."/>
            <person name="Taylor A."/>
            <person name="Grigoriev I.V."/>
            <person name="Nagy L.G."/>
            <person name="Martin F."/>
            <person name="Kauserud H."/>
        </authorList>
    </citation>
    <scope>NUCLEOTIDE SEQUENCE</scope>
    <source>
        <strain evidence="3">CBHHK182m</strain>
    </source>
</reference>
<feature type="coiled-coil region" evidence="1">
    <location>
        <begin position="246"/>
        <end position="273"/>
    </location>
</feature>
<evidence type="ECO:0000256" key="2">
    <source>
        <dbReference type="SAM" id="MobiDB-lite"/>
    </source>
</evidence>
<feature type="compositionally biased region" description="Gly residues" evidence="2">
    <location>
        <begin position="11"/>
        <end position="20"/>
    </location>
</feature>
<feature type="region of interest" description="Disordered" evidence="2">
    <location>
        <begin position="155"/>
        <end position="246"/>
    </location>
</feature>
<keyword evidence="4" id="KW-1185">Reference proteome</keyword>
<feature type="compositionally biased region" description="Basic and acidic residues" evidence="2">
    <location>
        <begin position="179"/>
        <end position="189"/>
    </location>
</feature>
<name>A0AAD7INF5_9AGAR</name>
<evidence type="ECO:0000313" key="4">
    <source>
        <dbReference type="Proteomes" id="UP001215598"/>
    </source>
</evidence>
<keyword evidence="1" id="KW-0175">Coiled coil</keyword>
<gene>
    <name evidence="3" type="ORF">B0H16DRAFT_1462829</name>
</gene>
<protein>
    <submittedName>
        <fullName evidence="3">Uncharacterized protein</fullName>
    </submittedName>
</protein>
<feature type="compositionally biased region" description="Basic residues" evidence="2">
    <location>
        <begin position="169"/>
        <end position="178"/>
    </location>
</feature>
<proteinExistence type="predicted"/>
<accession>A0AAD7INF5</accession>
<feature type="compositionally biased region" description="Basic and acidic residues" evidence="2">
    <location>
        <begin position="402"/>
        <end position="415"/>
    </location>
</feature>
<sequence length="415" mass="46845">MSAANNNQKGAVGGSSGGNGDDARGRRGYPEDENSEEGRRAAEAEAAAKKRARELAEIQRMQARITEAARRQIEISRDEEQQAKKQIEDLERLDTSKVVAYARKMGIGCSVVAKKPEERGAPPGSIIKVRKVATSGSLVESGKCKACIRFGDDCVSKTLTNGDNSTGKPRPRPRRQRKPRSERSGRSEMSDDPSTLPKTPMSKKRGRDGKLIPDPNHPPRQRILRSDPLTRRERAEVSDRGNRDQLREAMDEIATLKERIAELENREDMTRDLTLYRTTHNGRQIVVLRHFLLQLLQAKGEEEFHRTRVRVAEEIRDWEPGFSWAMSKRPVAPVWYHYSESTPIGPLNEGEHGFLPRLPPIDTWGLYPAKSPYEERELEADLARYDAARAKAKEFILGSSKDGGKEKEKEKEDDE</sequence>
<feature type="compositionally biased region" description="Basic and acidic residues" evidence="2">
    <location>
        <begin position="224"/>
        <end position="246"/>
    </location>
</feature>